<accession>X1TNX5</accession>
<comment type="caution">
    <text evidence="1">The sequence shown here is derived from an EMBL/GenBank/DDBJ whole genome shotgun (WGS) entry which is preliminary data.</text>
</comment>
<name>X1TNX5_9ZZZZ</name>
<protein>
    <submittedName>
        <fullName evidence="1">Uncharacterized protein</fullName>
    </submittedName>
</protein>
<reference evidence="1" key="1">
    <citation type="journal article" date="2014" name="Front. Microbiol.">
        <title>High frequency of phylogenetically diverse reductive dehalogenase-homologous genes in deep subseafloor sedimentary metagenomes.</title>
        <authorList>
            <person name="Kawai M."/>
            <person name="Futagami T."/>
            <person name="Toyoda A."/>
            <person name="Takaki Y."/>
            <person name="Nishi S."/>
            <person name="Hori S."/>
            <person name="Arai W."/>
            <person name="Tsubouchi T."/>
            <person name="Morono Y."/>
            <person name="Uchiyama I."/>
            <person name="Ito T."/>
            <person name="Fujiyama A."/>
            <person name="Inagaki F."/>
            <person name="Takami H."/>
        </authorList>
    </citation>
    <scope>NUCLEOTIDE SEQUENCE</scope>
    <source>
        <strain evidence="1">Expedition CK06-06</strain>
    </source>
</reference>
<dbReference type="AlphaFoldDB" id="X1TNX5"/>
<gene>
    <name evidence="1" type="ORF">S12H4_52318</name>
</gene>
<dbReference type="EMBL" id="BARW01033180">
    <property type="protein sequence ID" value="GAJ07008.1"/>
    <property type="molecule type" value="Genomic_DNA"/>
</dbReference>
<evidence type="ECO:0000313" key="1">
    <source>
        <dbReference type="EMBL" id="GAJ07008.1"/>
    </source>
</evidence>
<sequence>KNPLIIARSLKIAWNENCKSEEIIKLVKSITNFVKNES</sequence>
<proteinExistence type="predicted"/>
<organism evidence="1">
    <name type="scientific">marine sediment metagenome</name>
    <dbReference type="NCBI Taxonomy" id="412755"/>
    <lineage>
        <taxon>unclassified sequences</taxon>
        <taxon>metagenomes</taxon>
        <taxon>ecological metagenomes</taxon>
    </lineage>
</organism>
<feature type="non-terminal residue" evidence="1">
    <location>
        <position position="1"/>
    </location>
</feature>